<dbReference type="EMBL" id="JARBJD010000096">
    <property type="protein sequence ID" value="KAK2953073.1"/>
    <property type="molecule type" value="Genomic_DNA"/>
</dbReference>
<sequence>MEILRNLIFFSSAQVRISLVKADLVPQLITTLNPLSLSFAEAVNVHACLLTILTKSVWLATPYGLQQLGIKDKKEQQAVHETILTQVLVPSEKYIRHLCMNRFSIIDGEQSYYFMSVLARHLEISPYYQPTMDFVLDMPVFLTIPSSLTFFENDTSIWNILFSMLEFQWEWNKHGRDVRQMGKTIHRLLRMEGTEDSIEEKLQNDQNEFDGRLMVANSIGWNNLQGMNLPRCY</sequence>
<accession>A0ABQ9XP01</accession>
<name>A0ABQ9XP01_9EUKA</name>
<evidence type="ECO:0000313" key="2">
    <source>
        <dbReference type="Proteomes" id="UP001281761"/>
    </source>
</evidence>
<gene>
    <name evidence="1" type="ORF">BLNAU_12062</name>
</gene>
<organism evidence="1 2">
    <name type="scientific">Blattamonas nauphoetae</name>
    <dbReference type="NCBI Taxonomy" id="2049346"/>
    <lineage>
        <taxon>Eukaryota</taxon>
        <taxon>Metamonada</taxon>
        <taxon>Preaxostyla</taxon>
        <taxon>Oxymonadida</taxon>
        <taxon>Blattamonas</taxon>
    </lineage>
</organism>
<dbReference type="Proteomes" id="UP001281761">
    <property type="component" value="Unassembled WGS sequence"/>
</dbReference>
<reference evidence="1 2" key="1">
    <citation type="journal article" date="2022" name="bioRxiv">
        <title>Genomics of Preaxostyla Flagellates Illuminates Evolutionary Transitions and the Path Towards Mitochondrial Loss.</title>
        <authorList>
            <person name="Novak L.V.F."/>
            <person name="Treitli S.C."/>
            <person name="Pyrih J."/>
            <person name="Halakuc P."/>
            <person name="Pipaliya S.V."/>
            <person name="Vacek V."/>
            <person name="Brzon O."/>
            <person name="Soukal P."/>
            <person name="Eme L."/>
            <person name="Dacks J.B."/>
            <person name="Karnkowska A."/>
            <person name="Elias M."/>
            <person name="Hampl V."/>
        </authorList>
    </citation>
    <scope>NUCLEOTIDE SEQUENCE [LARGE SCALE GENOMIC DNA]</scope>
    <source>
        <strain evidence="1">NAU3</strain>
        <tissue evidence="1">Gut</tissue>
    </source>
</reference>
<proteinExistence type="predicted"/>
<protein>
    <submittedName>
        <fullName evidence="1">Uncharacterized protein</fullName>
    </submittedName>
</protein>
<evidence type="ECO:0000313" key="1">
    <source>
        <dbReference type="EMBL" id="KAK2953073.1"/>
    </source>
</evidence>
<keyword evidence="2" id="KW-1185">Reference proteome</keyword>
<comment type="caution">
    <text evidence="1">The sequence shown here is derived from an EMBL/GenBank/DDBJ whole genome shotgun (WGS) entry which is preliminary data.</text>
</comment>